<dbReference type="AlphaFoldDB" id="A0A4Z0BY85"/>
<name>A0A4Z0BY85_9BURK</name>
<proteinExistence type="predicted"/>
<protein>
    <submittedName>
        <fullName evidence="1">Uncharacterized protein</fullName>
    </submittedName>
</protein>
<sequence>MRLAIDIDAAAKLAHWGLLPHIPALLNTDWKGCITLTSLRFRAQKALQKPDGRVFHCTEAAQVALDLCASVGLPPDVTLLTELQDVQGIDAGEAVLLSAMHMDRDLCLLTGDKRALRALSAAAPELRGVFAGRVVTVEQVLGAALNRFGLLWLRQNVCPYRHIDKAILIIMGSRCDAGEPSVREAIDAYVMEVRALCDPSLLYPLGD</sequence>
<reference evidence="1 2" key="1">
    <citation type="submission" date="2019-03" db="EMBL/GenBank/DDBJ databases">
        <title>Ramlibacter henchirensis DSM 14656, whole genome shotgun sequence.</title>
        <authorList>
            <person name="Zhang X."/>
            <person name="Feng G."/>
            <person name="Zhu H."/>
        </authorList>
    </citation>
    <scope>NUCLEOTIDE SEQUENCE [LARGE SCALE GENOMIC DNA]</scope>
    <source>
        <strain evidence="1 2">DSM 14656</strain>
    </source>
</reference>
<keyword evidence="2" id="KW-1185">Reference proteome</keyword>
<comment type="caution">
    <text evidence="1">The sequence shown here is derived from an EMBL/GenBank/DDBJ whole genome shotgun (WGS) entry which is preliminary data.</text>
</comment>
<dbReference type="RefSeq" id="WP_135264509.1">
    <property type="nucleotide sequence ID" value="NZ_SMLM01000002.1"/>
</dbReference>
<evidence type="ECO:0000313" key="2">
    <source>
        <dbReference type="Proteomes" id="UP000298180"/>
    </source>
</evidence>
<gene>
    <name evidence="1" type="ORF">EZ313_17330</name>
</gene>
<dbReference type="OrthoDB" id="8907054at2"/>
<evidence type="ECO:0000313" key="1">
    <source>
        <dbReference type="EMBL" id="TFZ02985.1"/>
    </source>
</evidence>
<organism evidence="1 2">
    <name type="scientific">Ramlibacter henchirensis</name>
    <dbReference type="NCBI Taxonomy" id="204072"/>
    <lineage>
        <taxon>Bacteria</taxon>
        <taxon>Pseudomonadati</taxon>
        <taxon>Pseudomonadota</taxon>
        <taxon>Betaproteobacteria</taxon>
        <taxon>Burkholderiales</taxon>
        <taxon>Comamonadaceae</taxon>
        <taxon>Ramlibacter</taxon>
    </lineage>
</organism>
<dbReference type="EMBL" id="SMLM01000002">
    <property type="protein sequence ID" value="TFZ02985.1"/>
    <property type="molecule type" value="Genomic_DNA"/>
</dbReference>
<accession>A0A4Z0BY85</accession>
<dbReference type="Proteomes" id="UP000298180">
    <property type="component" value="Unassembled WGS sequence"/>
</dbReference>